<keyword evidence="2" id="KW-1185">Reference proteome</keyword>
<dbReference type="EMBL" id="LR792684">
    <property type="protein sequence ID" value="CAB3391350.1"/>
    <property type="molecule type" value="Genomic_DNA"/>
</dbReference>
<proteinExistence type="predicted"/>
<organism evidence="1 2">
    <name type="scientific">Kyrpidia spormannii</name>
    <dbReference type="NCBI Taxonomy" id="2055160"/>
    <lineage>
        <taxon>Bacteria</taxon>
        <taxon>Bacillati</taxon>
        <taxon>Bacillota</taxon>
        <taxon>Bacilli</taxon>
        <taxon>Bacillales</taxon>
        <taxon>Alicyclobacillaceae</taxon>
        <taxon>Kyrpidia</taxon>
    </lineage>
</organism>
<sequence length="316" mass="35203">MARGTRIFYASDIHGSERCFLKFLGAAKFYGARVLILGGDITGKVVVPLIHRGTGYEANFLGRMHRVESAEEIEALEKAIRFNGFYPVRLEPDEYEAISADELRQSELFRELVLASLRRWVELAEERLKGLGVRCFVNPGNDDEFFVDEVLGESDYVENMDGGVARIDEEHEMVVVGYSNQTPFDSPREMPEEELERHIVALAEQLETPHRAVFTLHVPPYGTGLDHAPLLRDGQVVTRGGHTVMTPVGSTAVRRAIEQFQPLLGLHGHVHESRGARRLGKTLCINPGSEYGEGVLHGAIVNLARDKVQGYQLVTA</sequence>
<accession>A0ACA8ZBU9</accession>
<dbReference type="Proteomes" id="UP000501793">
    <property type="component" value="Chromosome"/>
</dbReference>
<gene>
    <name evidence="1" type="ORF">FAVT5_1327</name>
</gene>
<name>A0ACA8ZBU9_9BACL</name>
<evidence type="ECO:0000313" key="2">
    <source>
        <dbReference type="Proteomes" id="UP000501793"/>
    </source>
</evidence>
<evidence type="ECO:0000313" key="1">
    <source>
        <dbReference type="EMBL" id="CAB3391350.1"/>
    </source>
</evidence>
<protein>
    <submittedName>
        <fullName evidence="1">Uncharacterized protein</fullName>
    </submittedName>
</protein>
<reference evidence="1" key="1">
    <citation type="submission" date="2020-04" db="EMBL/GenBank/DDBJ databases">
        <authorList>
            <person name="Hogendoorn C."/>
        </authorList>
    </citation>
    <scope>NUCLEOTIDE SEQUENCE</scope>
    <source>
        <strain evidence="1">FAVT5</strain>
    </source>
</reference>